<evidence type="ECO:0000313" key="1">
    <source>
        <dbReference type="EMBL" id="PIO62749.1"/>
    </source>
</evidence>
<keyword evidence="2" id="KW-1185">Reference proteome</keyword>
<organism evidence="1 2">
    <name type="scientific">Teladorsagia circumcincta</name>
    <name type="common">Brown stomach worm</name>
    <name type="synonym">Ostertagia circumcincta</name>
    <dbReference type="NCBI Taxonomy" id="45464"/>
    <lineage>
        <taxon>Eukaryota</taxon>
        <taxon>Metazoa</taxon>
        <taxon>Ecdysozoa</taxon>
        <taxon>Nematoda</taxon>
        <taxon>Chromadorea</taxon>
        <taxon>Rhabditida</taxon>
        <taxon>Rhabditina</taxon>
        <taxon>Rhabditomorpha</taxon>
        <taxon>Strongyloidea</taxon>
        <taxon>Trichostrongylidae</taxon>
        <taxon>Teladorsagia</taxon>
    </lineage>
</organism>
<evidence type="ECO:0000313" key="2">
    <source>
        <dbReference type="Proteomes" id="UP000230423"/>
    </source>
</evidence>
<gene>
    <name evidence="1" type="ORF">TELCIR_15678</name>
</gene>
<accession>A0A2G9TXH9</accession>
<dbReference type="EMBL" id="KZ351714">
    <property type="protein sequence ID" value="PIO62749.1"/>
    <property type="molecule type" value="Genomic_DNA"/>
</dbReference>
<reference evidence="1 2" key="1">
    <citation type="submission" date="2015-09" db="EMBL/GenBank/DDBJ databases">
        <title>Draft genome of the parasitic nematode Teladorsagia circumcincta isolate WARC Sus (inbred).</title>
        <authorList>
            <person name="Mitreva M."/>
        </authorList>
    </citation>
    <scope>NUCLEOTIDE SEQUENCE [LARGE SCALE GENOMIC DNA]</scope>
    <source>
        <strain evidence="1 2">S</strain>
    </source>
</reference>
<dbReference type="OrthoDB" id="5862704at2759"/>
<dbReference type="AlphaFoldDB" id="A0A2G9TXH9"/>
<sequence length="82" mass="8861">MVDSDTVVDQLKQLFERCATIEELPHSFDDTLLDGLIDNINLSARANDAESSGSGGGGQYEDEEAVFLLPKMIGLKAETVES</sequence>
<dbReference type="Proteomes" id="UP000230423">
    <property type="component" value="Unassembled WGS sequence"/>
</dbReference>
<proteinExistence type="predicted"/>
<protein>
    <submittedName>
        <fullName evidence="1">Uncharacterized protein</fullName>
    </submittedName>
</protein>
<name>A0A2G9TXH9_TELCI</name>